<comment type="catalytic activity">
    <reaction evidence="3">
        <text>an N-acyl-L-alpha-aminoacyl-tRNA + H2O = an N-acyl-L-amino acid + a tRNA + H(+)</text>
        <dbReference type="Rhea" id="RHEA:54448"/>
        <dbReference type="Rhea" id="RHEA-COMP:10123"/>
        <dbReference type="Rhea" id="RHEA-COMP:13883"/>
        <dbReference type="ChEBI" id="CHEBI:15377"/>
        <dbReference type="ChEBI" id="CHEBI:15378"/>
        <dbReference type="ChEBI" id="CHEBI:59874"/>
        <dbReference type="ChEBI" id="CHEBI:78442"/>
        <dbReference type="ChEBI" id="CHEBI:138191"/>
        <dbReference type="EC" id="3.1.1.29"/>
    </reaction>
</comment>
<evidence type="ECO:0000313" key="5">
    <source>
        <dbReference type="Proteomes" id="UP000185491"/>
    </source>
</evidence>
<name>A0A1L7D210_9CORY</name>
<dbReference type="InterPro" id="IPR002833">
    <property type="entry name" value="PTH2"/>
</dbReference>
<dbReference type="AlphaFoldDB" id="A0A1L7D210"/>
<sequence length="240" mass="25887">MTLEVAHLRLSRACAQRSWRADPEDPNRPETIQAMNIVLHLPKENPAPRTALLEAAARAVVAACLDPRAGAATTTAYVRGFDEWYGHRIRKVARRARNKAWEDVQAIPGVTVAGLARAFVPSPVDAVHPLIAKLQINGTDVPSDCPPPPPDGNPVIYVDSSLNMTAGKAAAQVGHGSMLLAARMPWPWVKRWAEQEFPLSVREVEHAVFAQACGHPDAVVVRDAGFTEVAPDSVTVVAVP</sequence>
<dbReference type="InterPro" id="IPR023476">
    <property type="entry name" value="Pep_tRNA_hydro_II_dom_sf"/>
</dbReference>
<dbReference type="EMBL" id="CP009249">
    <property type="protein sequence ID" value="APT92001.1"/>
    <property type="molecule type" value="Genomic_DNA"/>
</dbReference>
<dbReference type="EC" id="3.1.1.29" evidence="1"/>
<proteinExistence type="predicted"/>
<dbReference type="Gene3D" id="3.40.1490.10">
    <property type="entry name" value="Bit1"/>
    <property type="match status" value="1"/>
</dbReference>
<evidence type="ECO:0000256" key="3">
    <source>
        <dbReference type="ARBA" id="ARBA00048707"/>
    </source>
</evidence>
<evidence type="ECO:0000313" key="4">
    <source>
        <dbReference type="EMBL" id="APT92001.1"/>
    </source>
</evidence>
<dbReference type="Proteomes" id="UP000185491">
    <property type="component" value="Chromosome"/>
</dbReference>
<organism evidence="4 5">
    <name type="scientific">Corynebacterium phocae</name>
    <dbReference type="NCBI Taxonomy" id="161895"/>
    <lineage>
        <taxon>Bacteria</taxon>
        <taxon>Bacillati</taxon>
        <taxon>Actinomycetota</taxon>
        <taxon>Actinomycetes</taxon>
        <taxon>Mycobacteriales</taxon>
        <taxon>Corynebacteriaceae</taxon>
        <taxon>Corynebacterium</taxon>
    </lineage>
</organism>
<evidence type="ECO:0000256" key="1">
    <source>
        <dbReference type="ARBA" id="ARBA00013260"/>
    </source>
</evidence>
<dbReference type="GO" id="GO:0004045">
    <property type="term" value="F:peptidyl-tRNA hydrolase activity"/>
    <property type="evidence" value="ECO:0007669"/>
    <property type="project" value="UniProtKB-EC"/>
</dbReference>
<evidence type="ECO:0000256" key="2">
    <source>
        <dbReference type="ARBA" id="ARBA00022801"/>
    </source>
</evidence>
<keyword evidence="5" id="KW-1185">Reference proteome</keyword>
<accession>A0A1L7D210</accession>
<dbReference type="STRING" id="161895.CPHO_02780"/>
<reference evidence="4 5" key="1">
    <citation type="submission" date="2014-08" db="EMBL/GenBank/DDBJ databases">
        <title>Complete genome sequence of Corynebacterium phocae M408/89/1(T)(=DSM 44612(T)), isolated from the common seal (Phoca vitulina).</title>
        <authorList>
            <person name="Ruckert C."/>
            <person name="Albersmeier A."/>
            <person name="Winkler A."/>
            <person name="Kalinowski J."/>
        </authorList>
    </citation>
    <scope>NUCLEOTIDE SEQUENCE [LARGE SCALE GENOMIC DNA]</scope>
    <source>
        <strain evidence="4 5">M408/89/1</strain>
    </source>
</reference>
<dbReference type="KEGG" id="cpho:CPHO_02780"/>
<dbReference type="RefSeq" id="WP_075733018.1">
    <property type="nucleotide sequence ID" value="NZ_CP009249.1"/>
</dbReference>
<dbReference type="Pfam" id="PF01981">
    <property type="entry name" value="PTH2"/>
    <property type="match status" value="1"/>
</dbReference>
<gene>
    <name evidence="4" type="ORF">CPHO_02780</name>
</gene>
<dbReference type="SUPFAM" id="SSF102462">
    <property type="entry name" value="Peptidyl-tRNA hydrolase II"/>
    <property type="match status" value="1"/>
</dbReference>
<keyword evidence="2" id="KW-0378">Hydrolase</keyword>
<protein>
    <recommendedName>
        <fullName evidence="1">peptidyl-tRNA hydrolase</fullName>
        <ecNumber evidence="1">3.1.1.29</ecNumber>
    </recommendedName>
</protein>